<protein>
    <submittedName>
        <fullName evidence="1">Uncharacterized protein</fullName>
    </submittedName>
</protein>
<proteinExistence type="predicted"/>
<gene>
    <name evidence="1" type="ORF">ABVK25_001900</name>
</gene>
<accession>A0ABR4BKI1</accession>
<evidence type="ECO:0000313" key="1">
    <source>
        <dbReference type="EMBL" id="KAL2057516.1"/>
    </source>
</evidence>
<dbReference type="EMBL" id="JBHFEH010000004">
    <property type="protein sequence ID" value="KAL2057516.1"/>
    <property type="molecule type" value="Genomic_DNA"/>
</dbReference>
<organism evidence="1 2">
    <name type="scientific">Lepraria finkii</name>
    <dbReference type="NCBI Taxonomy" id="1340010"/>
    <lineage>
        <taxon>Eukaryota</taxon>
        <taxon>Fungi</taxon>
        <taxon>Dikarya</taxon>
        <taxon>Ascomycota</taxon>
        <taxon>Pezizomycotina</taxon>
        <taxon>Lecanoromycetes</taxon>
        <taxon>OSLEUM clade</taxon>
        <taxon>Lecanoromycetidae</taxon>
        <taxon>Lecanorales</taxon>
        <taxon>Lecanorineae</taxon>
        <taxon>Stereocaulaceae</taxon>
        <taxon>Lepraria</taxon>
    </lineage>
</organism>
<name>A0ABR4BKI1_9LECA</name>
<evidence type="ECO:0000313" key="2">
    <source>
        <dbReference type="Proteomes" id="UP001590951"/>
    </source>
</evidence>
<comment type="caution">
    <text evidence="1">The sequence shown here is derived from an EMBL/GenBank/DDBJ whole genome shotgun (WGS) entry which is preliminary data.</text>
</comment>
<dbReference type="Proteomes" id="UP001590951">
    <property type="component" value="Unassembled WGS sequence"/>
</dbReference>
<sequence>MTVTNSRIILQTWRVKTRQLNSIMERRSRDQEKKWVKDKETDTCYCINVPVDKEGNVVQAEEIEEIPSQKNSGDREFTTEERLISSPVLLGFSFGRSYGSSSRFAAFEISLGMRALLTRL</sequence>
<keyword evidence="2" id="KW-1185">Reference proteome</keyword>
<reference evidence="1 2" key="1">
    <citation type="submission" date="2024-09" db="EMBL/GenBank/DDBJ databases">
        <title>Rethinking Asexuality: The Enigmatic Case of Functional Sexual Genes in Lepraria (Stereocaulaceae).</title>
        <authorList>
            <person name="Doellman M."/>
            <person name="Sun Y."/>
            <person name="Barcenas-Pena A."/>
            <person name="Lumbsch H.T."/>
            <person name="Grewe F."/>
        </authorList>
    </citation>
    <scope>NUCLEOTIDE SEQUENCE [LARGE SCALE GENOMIC DNA]</scope>
    <source>
        <strain evidence="1 2">Grewe 0041</strain>
    </source>
</reference>